<reference evidence="6 7" key="1">
    <citation type="submission" date="2020-08" db="EMBL/GenBank/DDBJ databases">
        <title>Bridging the membrane lipid divide: bacteria of the FCB group superphylum have the potential to synthesize archaeal ether lipids.</title>
        <authorList>
            <person name="Villanueva L."/>
            <person name="Von Meijenfeldt F.A.B."/>
            <person name="Westbye A.B."/>
            <person name="Yadav S."/>
            <person name="Hopmans E.C."/>
            <person name="Dutilh B.E."/>
            <person name="Sinninghe Damste J.S."/>
        </authorList>
    </citation>
    <scope>NUCLEOTIDE SEQUENCE [LARGE SCALE GENOMIC DNA]</scope>
    <source>
        <strain evidence="6">NIOZ-UU17</strain>
    </source>
</reference>
<proteinExistence type="inferred from homology"/>
<evidence type="ECO:0000256" key="3">
    <source>
        <dbReference type="RuleBase" id="RU362073"/>
    </source>
</evidence>
<comment type="function">
    <text evidence="3">Flagellin is the subunit protein which polymerizes to form the filaments of bacterial flagella.</text>
</comment>
<dbReference type="GO" id="GO:0005198">
    <property type="term" value="F:structural molecule activity"/>
    <property type="evidence" value="ECO:0007669"/>
    <property type="project" value="UniProtKB-UniRule"/>
</dbReference>
<keyword evidence="2 3" id="KW-0975">Bacterial flagellum</keyword>
<evidence type="ECO:0000259" key="5">
    <source>
        <dbReference type="Pfam" id="PF00700"/>
    </source>
</evidence>
<comment type="subcellular location">
    <subcellularLocation>
        <location evidence="3">Secreted</location>
    </subcellularLocation>
    <subcellularLocation>
        <location evidence="3">Bacterial flagellum</location>
    </subcellularLocation>
</comment>
<protein>
    <recommendedName>
        <fullName evidence="3">Flagellin</fullName>
    </recommendedName>
</protein>
<dbReference type="GO" id="GO:0009288">
    <property type="term" value="C:bacterial-type flagellum"/>
    <property type="evidence" value="ECO:0007669"/>
    <property type="project" value="UniProtKB-SubCell"/>
</dbReference>
<evidence type="ECO:0000313" key="6">
    <source>
        <dbReference type="EMBL" id="MBC8433697.1"/>
    </source>
</evidence>
<dbReference type="Pfam" id="PF00700">
    <property type="entry name" value="Flagellin_C"/>
    <property type="match status" value="1"/>
</dbReference>
<dbReference type="EMBL" id="JACNIG010000322">
    <property type="protein sequence ID" value="MBC8433697.1"/>
    <property type="molecule type" value="Genomic_DNA"/>
</dbReference>
<dbReference type="PANTHER" id="PTHR42792:SF2">
    <property type="entry name" value="FLAGELLIN"/>
    <property type="match status" value="1"/>
</dbReference>
<organism evidence="6 7">
    <name type="scientific">Candidatus Desulfatibia vada</name>
    <dbReference type="NCBI Taxonomy" id="2841696"/>
    <lineage>
        <taxon>Bacteria</taxon>
        <taxon>Pseudomonadati</taxon>
        <taxon>Thermodesulfobacteriota</taxon>
        <taxon>Desulfobacteria</taxon>
        <taxon>Desulfobacterales</taxon>
        <taxon>Desulfobacterales incertae sedis</taxon>
        <taxon>Candidatus Desulfatibia</taxon>
    </lineage>
</organism>
<dbReference type="InterPro" id="IPR046358">
    <property type="entry name" value="Flagellin_C"/>
</dbReference>
<feature type="domain" description="Flagellin C-terminal" evidence="5">
    <location>
        <begin position="385"/>
        <end position="470"/>
    </location>
</feature>
<dbReference type="Gene3D" id="2.30.220.10">
    <property type="entry name" value="f41 fragment of flagellin, C-terminal domain"/>
    <property type="match status" value="1"/>
</dbReference>
<accession>A0A8J6P5A3</accession>
<dbReference type="Gene3D" id="1.20.1330.10">
    <property type="entry name" value="f41 fragment of flagellin, N-terminal domain"/>
    <property type="match status" value="1"/>
</dbReference>
<dbReference type="Gene3D" id="2.170.280.10">
    <property type="entry name" value="f41 fragment of flagellin, middle domain"/>
    <property type="match status" value="1"/>
</dbReference>
<dbReference type="Gene3D" id="6.10.10.10">
    <property type="entry name" value="Flagellar export chaperone, C-terminal domain"/>
    <property type="match status" value="1"/>
</dbReference>
<dbReference type="InterPro" id="IPR001492">
    <property type="entry name" value="Flagellin"/>
</dbReference>
<gene>
    <name evidence="6" type="ORF">H8D96_17445</name>
</gene>
<comment type="similarity">
    <text evidence="1 3">Belongs to the bacterial flagellin family.</text>
</comment>
<feature type="domain" description="Flagellin N-terminal" evidence="4">
    <location>
        <begin position="1"/>
        <end position="130"/>
    </location>
</feature>
<dbReference type="InterPro" id="IPR001029">
    <property type="entry name" value="Flagellin_N"/>
</dbReference>
<dbReference type="PRINTS" id="PR00207">
    <property type="entry name" value="FLAGELLIN"/>
</dbReference>
<dbReference type="Proteomes" id="UP000605201">
    <property type="component" value="Unassembled WGS sequence"/>
</dbReference>
<dbReference type="SUPFAM" id="SSF64518">
    <property type="entry name" value="Phase 1 flagellin"/>
    <property type="match status" value="1"/>
</dbReference>
<evidence type="ECO:0000313" key="7">
    <source>
        <dbReference type="Proteomes" id="UP000605201"/>
    </source>
</evidence>
<comment type="caution">
    <text evidence="6">The sequence shown here is derived from an EMBL/GenBank/DDBJ whole genome shotgun (WGS) entry which is preliminary data.</text>
</comment>
<dbReference type="GO" id="GO:0005576">
    <property type="term" value="C:extracellular region"/>
    <property type="evidence" value="ECO:0007669"/>
    <property type="project" value="UniProtKB-SubCell"/>
</dbReference>
<evidence type="ECO:0000259" key="4">
    <source>
        <dbReference type="Pfam" id="PF00669"/>
    </source>
</evidence>
<evidence type="ECO:0000256" key="1">
    <source>
        <dbReference type="ARBA" id="ARBA00005709"/>
    </source>
</evidence>
<dbReference type="InterPro" id="IPR042187">
    <property type="entry name" value="Flagellin_C_sub2"/>
</dbReference>
<sequence length="471" mass="48406">MNTQRWLGVADGGMKKSLERLSSGYRINKAADDAAGLAISQQFRADIASFRVASRNTSEAAALLQVAEGGMDQIGNMLTRLKELATQASSANAGQSERDKIDAEGDQLLTEIDRIANSTQYGSTALLDGTFGAAMAAGTFTHSAAAVDGEGVYGNLTHTYEAAGTGQGDAIFSGNFIAALDTSMTMSGVWTFSSTVGGVLLVGNGSVTETITVATWSAATGNQTLSFANLGLTITTTSNTVDQAFTLTWAGDTSFTVKETGMTSLDVTGASAGTYTFSVGAANAVALGNGTITQTITGLTPATSNTVNFDKLGVTFTLGTTYTDNDLEDTQFVVTATGSGGNTFQIGAENNTDNRIAITVGGATKSDLGLTALDLSSAANAQAAIDLVDTAISSLTSTRGDVGAYMNRLSYAAANLSTTIENVQAAESVIRDVDMAAEMTEFTKNQILLQAGTAMLAQANMAPQQVLSLFG</sequence>
<dbReference type="Pfam" id="PF00669">
    <property type="entry name" value="Flagellin_N"/>
    <property type="match status" value="1"/>
</dbReference>
<keyword evidence="3" id="KW-0964">Secreted</keyword>
<name>A0A8J6P5A3_9BACT</name>
<evidence type="ECO:0000256" key="2">
    <source>
        <dbReference type="ARBA" id="ARBA00023143"/>
    </source>
</evidence>
<dbReference type="PANTHER" id="PTHR42792">
    <property type="entry name" value="FLAGELLIN"/>
    <property type="match status" value="1"/>
</dbReference>
<dbReference type="AlphaFoldDB" id="A0A8J6P5A3"/>